<dbReference type="Pfam" id="PF00753">
    <property type="entry name" value="Lactamase_B"/>
    <property type="match status" value="1"/>
</dbReference>
<protein>
    <submittedName>
        <fullName evidence="4">MBL fold metallo-hydrolase</fullName>
    </submittedName>
</protein>
<dbReference type="InterPro" id="IPR036866">
    <property type="entry name" value="RibonucZ/Hydroxyglut_hydro"/>
</dbReference>
<dbReference type="InterPro" id="IPR001763">
    <property type="entry name" value="Rhodanese-like_dom"/>
</dbReference>
<dbReference type="SUPFAM" id="SSF56281">
    <property type="entry name" value="Metallo-hydrolase/oxidoreductase"/>
    <property type="match status" value="1"/>
</dbReference>
<evidence type="ECO:0000313" key="5">
    <source>
        <dbReference type="Proteomes" id="UP000472971"/>
    </source>
</evidence>
<feature type="domain" description="Rhodanese" evidence="2">
    <location>
        <begin position="384"/>
        <end position="465"/>
    </location>
</feature>
<dbReference type="GO" id="GO:0006749">
    <property type="term" value="P:glutathione metabolic process"/>
    <property type="evidence" value="ECO:0007669"/>
    <property type="project" value="InterPro"/>
</dbReference>
<feature type="domain" description="Rhodanese" evidence="2">
    <location>
        <begin position="279"/>
        <end position="307"/>
    </location>
</feature>
<dbReference type="GO" id="GO:0070813">
    <property type="term" value="P:hydrogen sulfide metabolic process"/>
    <property type="evidence" value="ECO:0007669"/>
    <property type="project" value="TreeGrafter"/>
</dbReference>
<dbReference type="CDD" id="cd00158">
    <property type="entry name" value="RHOD"/>
    <property type="match status" value="1"/>
</dbReference>
<keyword evidence="4" id="KW-0378">Hydrolase</keyword>
<sequence length="472" mass="52663">MLLRYFYDEKLAQASYLVGCEATGEAIIIDPARNIEQYLTAAEQQGMNIIAAAETHIHADFVSGTCELAVRTGATAYLSDEGDQDWKYQFLHKLNHVLVKDGDTFKIGGITFEVIHTPGHTPEHISFIVTDGGATQPIGIFTGDFVFVGDIGRPDLLEKAAGIQNTADKGAKQMFHSLQRFLKLPDFVQVWPAHGAGSACGKALGAVPSTTVGYEKRANWAFNYNNEAEFVKELLSDQPEPPEYFAEMKRVNKEGPALLSELSAIKRYSPSKKTIENWINDNVPIIDVRSFHEFSRGHIPGTINIPYTLSFTNWAGWFLDYNQPFYVIADETEINGVIHDLHSIGIDTLKGYMHSDILERLEQDGLELQKYEQISSEELKNKMKNDEVYVIDVRNESEYKQGAIPGSRHIMLGTLRDRVHEIPTDKPVVTTCQAGGRAAIATSILQAHGVSNVIHYRGGYNNWEKQHASTKC</sequence>
<dbReference type="SUPFAM" id="SSF52821">
    <property type="entry name" value="Rhodanese/Cell cycle control phosphatase"/>
    <property type="match status" value="2"/>
</dbReference>
<dbReference type="InterPro" id="IPR001279">
    <property type="entry name" value="Metallo-B-lactamas"/>
</dbReference>
<dbReference type="GO" id="GO:0016787">
    <property type="term" value="F:hydrolase activity"/>
    <property type="evidence" value="ECO:0007669"/>
    <property type="project" value="UniProtKB-KW"/>
</dbReference>
<proteinExistence type="predicted"/>
<evidence type="ECO:0000313" key="6">
    <source>
        <dbReference type="Proteomes" id="UP000570010"/>
    </source>
</evidence>
<dbReference type="Gene3D" id="3.60.15.10">
    <property type="entry name" value="Ribonuclease Z/Hydroxyacylglutathione hydrolase-like"/>
    <property type="match status" value="1"/>
</dbReference>
<dbReference type="InterPro" id="IPR044528">
    <property type="entry name" value="POD-like_MBL-fold"/>
</dbReference>
<dbReference type="Gene3D" id="3.40.250.10">
    <property type="entry name" value="Rhodanese-like domain"/>
    <property type="match status" value="2"/>
</dbReference>
<dbReference type="RefSeq" id="WP_163240803.1">
    <property type="nucleotide sequence ID" value="NZ_JAAIWN010000008.1"/>
</dbReference>
<dbReference type="InterPro" id="IPR051682">
    <property type="entry name" value="Mito_Persulfide_Diox"/>
</dbReference>
<organism evidence="4 5">
    <name type="scientific">Bacillus aquiflavi</name>
    <dbReference type="NCBI Taxonomy" id="2672567"/>
    <lineage>
        <taxon>Bacteria</taxon>
        <taxon>Bacillati</taxon>
        <taxon>Bacillota</taxon>
        <taxon>Bacilli</taxon>
        <taxon>Bacillales</taxon>
        <taxon>Bacillaceae</taxon>
        <taxon>Bacillus</taxon>
    </lineage>
</organism>
<dbReference type="Proteomes" id="UP000472971">
    <property type="component" value="Unassembled WGS sequence"/>
</dbReference>
<keyword evidence="5" id="KW-1185">Reference proteome</keyword>
<dbReference type="EMBL" id="JAAIWN010000008">
    <property type="protein sequence ID" value="NEY80921.1"/>
    <property type="molecule type" value="Genomic_DNA"/>
</dbReference>
<evidence type="ECO:0000313" key="4">
    <source>
        <dbReference type="EMBL" id="NEY80921.1"/>
    </source>
</evidence>
<dbReference type="PROSITE" id="PS50206">
    <property type="entry name" value="RHODANESE_3"/>
    <property type="match status" value="2"/>
</dbReference>
<dbReference type="Proteomes" id="UP000570010">
    <property type="component" value="Unassembled WGS sequence"/>
</dbReference>
<comment type="caution">
    <text evidence="4">The sequence shown here is derived from an EMBL/GenBank/DDBJ whole genome shotgun (WGS) entry which is preliminary data.</text>
</comment>
<evidence type="ECO:0000313" key="3">
    <source>
        <dbReference type="EMBL" id="MBA4536554.1"/>
    </source>
</evidence>
<dbReference type="PANTHER" id="PTHR43084:SF1">
    <property type="entry name" value="PERSULFIDE DIOXYGENASE ETHE1, MITOCHONDRIAL"/>
    <property type="match status" value="1"/>
</dbReference>
<dbReference type="EMBL" id="JACEIO010000008">
    <property type="protein sequence ID" value="MBA4536554.1"/>
    <property type="molecule type" value="Genomic_DNA"/>
</dbReference>
<dbReference type="SMART" id="SM00849">
    <property type="entry name" value="Lactamase_B"/>
    <property type="match status" value="1"/>
</dbReference>
<dbReference type="FunFam" id="3.40.250.10:FF:000049">
    <property type="entry name" value="Phage shock protein E"/>
    <property type="match status" value="1"/>
</dbReference>
<dbReference type="GO" id="GO:0046872">
    <property type="term" value="F:metal ion binding"/>
    <property type="evidence" value="ECO:0007669"/>
    <property type="project" value="UniProtKB-KW"/>
</dbReference>
<reference evidence="4 5" key="1">
    <citation type="submission" date="2020-02" db="EMBL/GenBank/DDBJ databases">
        <title>Bacillus aquiflavi sp. nov., isolated from yellow water of strong flavor Chinese baijiu in Yibin region of China.</title>
        <authorList>
            <person name="Xie J."/>
        </authorList>
    </citation>
    <scope>NUCLEOTIDE SEQUENCE [LARGE SCALE GENOMIC DNA]</scope>
    <source>
        <strain evidence="4 5">3H-10</strain>
    </source>
</reference>
<evidence type="ECO:0000259" key="2">
    <source>
        <dbReference type="PROSITE" id="PS50206"/>
    </source>
</evidence>
<dbReference type="AlphaFoldDB" id="A0A6B3VZ82"/>
<accession>A0A6B3VZ82</accession>
<name>A0A6B3VZ82_9BACI</name>
<dbReference type="GO" id="GO:0050313">
    <property type="term" value="F:sulfur dioxygenase activity"/>
    <property type="evidence" value="ECO:0007669"/>
    <property type="project" value="InterPro"/>
</dbReference>
<gene>
    <name evidence="4" type="ORF">G4D64_05125</name>
    <name evidence="3" type="ORF">H1Z61_05165</name>
</gene>
<dbReference type="Pfam" id="PF00581">
    <property type="entry name" value="Rhodanese"/>
    <property type="match status" value="2"/>
</dbReference>
<dbReference type="FunFam" id="3.60.15.10:FF:000030">
    <property type="entry name" value="Metallo-beta-lactamase family protein"/>
    <property type="match status" value="1"/>
</dbReference>
<dbReference type="CDD" id="cd07724">
    <property type="entry name" value="POD-like_MBL-fold"/>
    <property type="match status" value="1"/>
</dbReference>
<keyword evidence="1" id="KW-0479">Metal-binding</keyword>
<reference evidence="3 6" key="2">
    <citation type="submission" date="2020-07" db="EMBL/GenBank/DDBJ databases">
        <authorList>
            <person name="Feng H."/>
        </authorList>
    </citation>
    <scope>NUCLEOTIDE SEQUENCE [LARGE SCALE GENOMIC DNA]</scope>
    <source>
        <strain evidence="6">s-12</strain>
        <strain evidence="3">S-12</strain>
    </source>
</reference>
<evidence type="ECO:0000256" key="1">
    <source>
        <dbReference type="ARBA" id="ARBA00022723"/>
    </source>
</evidence>
<dbReference type="InterPro" id="IPR036873">
    <property type="entry name" value="Rhodanese-like_dom_sf"/>
</dbReference>
<dbReference type="PANTHER" id="PTHR43084">
    <property type="entry name" value="PERSULFIDE DIOXYGENASE ETHE1"/>
    <property type="match status" value="1"/>
</dbReference>
<dbReference type="SMART" id="SM00450">
    <property type="entry name" value="RHOD"/>
    <property type="match status" value="2"/>
</dbReference>